<dbReference type="PANTHER" id="PTHR36983:SF2">
    <property type="entry name" value="DNAJ HOMOLOG SUBFAMILY C MEMBER 13"/>
    <property type="match status" value="1"/>
</dbReference>
<dbReference type="PANTHER" id="PTHR36983">
    <property type="entry name" value="DNAJ HOMOLOG SUBFAMILY C MEMBER 13"/>
    <property type="match status" value="1"/>
</dbReference>
<evidence type="ECO:0000313" key="3">
    <source>
        <dbReference type="EMBL" id="KAI6654262.1"/>
    </source>
</evidence>
<accession>A0AAV7JZ85</accession>
<dbReference type="Pfam" id="PF19432">
    <property type="entry name" value="RME-8_N"/>
    <property type="match status" value="2"/>
</dbReference>
<protein>
    <submittedName>
        <fullName evidence="3">DnaJ-like protein subfamily C member 13</fullName>
    </submittedName>
</protein>
<dbReference type="CDD" id="cd06257">
    <property type="entry name" value="DnaJ"/>
    <property type="match status" value="1"/>
</dbReference>
<dbReference type="EMBL" id="JAKMXF010000222">
    <property type="protein sequence ID" value="KAI6654262.1"/>
    <property type="molecule type" value="Genomic_DNA"/>
</dbReference>
<dbReference type="SMART" id="SM00271">
    <property type="entry name" value="DnaJ"/>
    <property type="match status" value="1"/>
</dbReference>
<evidence type="ECO:0000313" key="4">
    <source>
        <dbReference type="Proteomes" id="UP001165289"/>
    </source>
</evidence>
<dbReference type="Pfam" id="PF00226">
    <property type="entry name" value="DnaJ"/>
    <property type="match status" value="1"/>
</dbReference>
<dbReference type="InterPro" id="IPR045802">
    <property type="entry name" value="GRV2/DNAJC13_N"/>
</dbReference>
<dbReference type="FunFam" id="1.10.287.110:FF:000007">
    <property type="entry name" value="DnaJ (Hsp40) homolog, subfamily C, member 13"/>
    <property type="match status" value="1"/>
</dbReference>
<name>A0AAV7JZ85_9METZ</name>
<dbReference type="Proteomes" id="UP001165289">
    <property type="component" value="Unassembled WGS sequence"/>
</dbReference>
<sequence>MVEGNEEVARYLVTKHSIWKGKYKRILSIGSLAICTLSPQTLETTNAWPYNEITNVLPSPKANNEFVLHLRKGKKSDKMNFSCDHRAELLTQAFKYSSLFAAEVRKNHSSSKYEAFKYHWSETKIRCYLTVRSYGVMQLDYATEKCSATYDFKDIECLALVEDSNKGCVIQAGGFGRKHLFFVDACEDFLGTISDKCTYFLGFDLKPKRERISIANFSEVRLGSCSCDEAVTSIAEFVVLKHHSRHHEPIKRILCISERCLVERDPSTYAIPTIRPLNDIFALIRYTDDPQLFTVEYCRGLVRRYSSTERDSLLSTLLDSVRAAGNRDVCVKMSRTKRGLRLGPLLVPIDEEGESLCLKTLSNPAPGMTFQEAIQLFNSNISYSGVIHAVTQEGFFTENKERLINGALQSLVNRRGDEQGASNEELEGQFHALRRLVASRAGYAGFLNVLNLRVLIGEKVIEALKRKDEGITHAAMDLLCTLMQPMHDNYDLGQEQLNKKSLLSSKSFVQKLLDEFQHHVNIGTGALAVCSILDFLTFAMCPPYSETTESEQFDMVLELVAALGRTVFKLFLHSSMAIVKGAGLLMKAIIEEADEEVSKRMQLLALAEGALCKHLHTSLFTYSTDNRMLTHRQLSRHLVALWIQNNEVAMELLRSILPIGMLDFLECKDEVPVREEDRMHIRDNVHAIQTLSKRRLNLIEGTLLHWRNRLKSKPGDSQRPVTLRRRRQVLKTELNWDYFYYQFMEDHQKASLIWNHKTREELKDSLENELRSFTIDKDLISGADITSWNFIEFEVRYECLADEIKIGDYYLRLLLDEGTTTAKIHNPMQFFNDIYHRFLLTQKPNMRGMCLQAMSIVYEKYFEEVGPFNDVRFLVRILEHTKDKLERDRLLLFFDKLFLVKRNVKEFVDGSGLKVLLDFVTLAHLHTSRAQTPMQSNLLEAPQGIEYDIEREWYYGNKDKERLGPFSFKEIKEFWNEQEINETTRCWAQGLDGWKPLREVAQLKWCLFATGNALMNETELATLVLGIFIKIVEYYPSRDVDNAIIRPLPKCKRALSDPSYLPHIVQLLVTFDPGLVDKTVRLLNLVMEDNPQLPRIFMTGAFFFIMMYTGSNILPIGRFLKYTHMRQSFRPEEITQNSSDIMIQSVLGQLLPEAMVCYLENHGPEKFAETFLGDFDTPEAIWSHEMRRLLIERIAAHIGDFSPRLRSNTRSLYQYCSIPVIQYPQLENELFCNIYYLRHLCNTDKFPDWPIKEPIKLLKNVLEEWKREVDKKPPSITWEEAYRILNLRTDKGQQDQATIRKAYFRMAQKYHPDKNPNGRQVFDEVNKSYEFLCSVHVNSTVGPDPIRIVLLLQTQSILFKRYSDTLHPYKYAGYPMLIKTISFENDDSSLFKKTTPLLPAAAELCYHTINNSALNVEELRRENGLEHLQNSFDRCLDILSFATVDTDTPAIILGHVLKCYSVAVCFEGCREKIYEMPGVIRGICRTLYYKNTQQLCMVAADCVCAFAQDTKLQTCLLENGILWHLLLYLFQYDYTLDESGVEAKSETNVQEIHNDLARRCVHALRRLGGRQPVDEAAIRTPDNPNVNTCLTGMLTYYLSRQMGKLSIREFLKLFSCNTETPYLIWDNRTRAELNEYLETQQETQIKTSSGEPHLGATFQFSVLTDELVVGNTYVRVYNEQPMFVLEDPSDFASCLIEFLGQQAQYLQSRLQMTENLFDGLNDQNRIKHSEMSLEALSNVIKSNGGTEIQCIGHFTLLFSLLSIQDAKRLKELALDVILNVTGNKKCVNNIADANTLHFLLMALPSLPNSHDVILEILMALASHTAIIKEMLQKGGLIYLLDLFCNATSGDIREATATLFSKMIADKLAGPKVRIIIIKFLPLIFLDAMRDNPEAAVHMFENVHENPELIWNDEARNKVSATIAQMVVKVNARQQEDPLAVWRLPEDFTVAYSDIEGEVEVGGVYLRLYINQPSWVLRRPKEFLIAILDKFCLLCDMLSPDGQVLEMVTSSLKCFLIHHTALADQIPPLGHIPRIFTLMTPKNSAINKSCVEVILPMTDSEVCVRTIAKCKCIDPLITAMKTRNDIILPANEVLAQMLDRNISELVSQALDVGLVHYLLALLENSLENVDNVGAVKAQMVKVLKAMAQDLSYGQRVTEILDSSPIWSIYKEQKHDLFLTDTRVSGYLTGPGVAGYLTAPTVSNKTMSSAPPPLVPPDDQDHRD</sequence>
<dbReference type="GO" id="GO:0010008">
    <property type="term" value="C:endosome membrane"/>
    <property type="evidence" value="ECO:0007669"/>
    <property type="project" value="TreeGrafter"/>
</dbReference>
<organism evidence="3 4">
    <name type="scientific">Oopsacas minuta</name>
    <dbReference type="NCBI Taxonomy" id="111878"/>
    <lineage>
        <taxon>Eukaryota</taxon>
        <taxon>Metazoa</taxon>
        <taxon>Porifera</taxon>
        <taxon>Hexactinellida</taxon>
        <taxon>Hexasterophora</taxon>
        <taxon>Lyssacinosida</taxon>
        <taxon>Leucopsacidae</taxon>
        <taxon>Oopsacas</taxon>
    </lineage>
</organism>
<dbReference type="Pfam" id="PF14237">
    <property type="entry name" value="GYF_2"/>
    <property type="match status" value="1"/>
</dbReference>
<reference evidence="3 4" key="1">
    <citation type="journal article" date="2023" name="BMC Biol.">
        <title>The compact genome of the sponge Oopsacas minuta (Hexactinellida) is lacking key metazoan core genes.</title>
        <authorList>
            <person name="Santini S."/>
            <person name="Schenkelaars Q."/>
            <person name="Jourda C."/>
            <person name="Duchesne M."/>
            <person name="Belahbib H."/>
            <person name="Rocher C."/>
            <person name="Selva M."/>
            <person name="Riesgo A."/>
            <person name="Vervoort M."/>
            <person name="Leys S.P."/>
            <person name="Kodjabachian L."/>
            <person name="Le Bivic A."/>
            <person name="Borchiellini C."/>
            <person name="Claverie J.M."/>
            <person name="Renard E."/>
        </authorList>
    </citation>
    <scope>NUCLEOTIDE SEQUENCE [LARGE SCALE GENOMIC DNA]</scope>
    <source>
        <strain evidence="3">SPO-2</strain>
    </source>
</reference>
<dbReference type="Gene3D" id="1.10.287.110">
    <property type="entry name" value="DnaJ domain"/>
    <property type="match status" value="1"/>
</dbReference>
<gene>
    <name evidence="3" type="ORF">LOD99_661</name>
</gene>
<feature type="region of interest" description="Disordered" evidence="1">
    <location>
        <begin position="2203"/>
        <end position="2222"/>
    </location>
</feature>
<dbReference type="InterPro" id="IPR036869">
    <property type="entry name" value="J_dom_sf"/>
</dbReference>
<dbReference type="GO" id="GO:0007032">
    <property type="term" value="P:endosome organization"/>
    <property type="evidence" value="ECO:0007669"/>
    <property type="project" value="InterPro"/>
</dbReference>
<dbReference type="SUPFAM" id="SSF46565">
    <property type="entry name" value="Chaperone J-domain"/>
    <property type="match status" value="1"/>
</dbReference>
<dbReference type="GO" id="GO:2000641">
    <property type="term" value="P:regulation of early endosome to late endosome transport"/>
    <property type="evidence" value="ECO:0007669"/>
    <property type="project" value="InterPro"/>
</dbReference>
<dbReference type="InterPro" id="IPR044978">
    <property type="entry name" value="GRV2/DNAJC13"/>
</dbReference>
<dbReference type="InterPro" id="IPR025640">
    <property type="entry name" value="GYF_2"/>
</dbReference>
<dbReference type="Gene3D" id="1.25.10.10">
    <property type="entry name" value="Leucine-rich Repeat Variant"/>
    <property type="match status" value="2"/>
</dbReference>
<evidence type="ECO:0000256" key="1">
    <source>
        <dbReference type="SAM" id="MobiDB-lite"/>
    </source>
</evidence>
<dbReference type="InterPro" id="IPR011989">
    <property type="entry name" value="ARM-like"/>
</dbReference>
<evidence type="ECO:0000259" key="2">
    <source>
        <dbReference type="PROSITE" id="PS50076"/>
    </source>
</evidence>
<dbReference type="InterPro" id="IPR016024">
    <property type="entry name" value="ARM-type_fold"/>
</dbReference>
<dbReference type="SUPFAM" id="SSF48371">
    <property type="entry name" value="ARM repeat"/>
    <property type="match status" value="2"/>
</dbReference>
<feature type="domain" description="J" evidence="2">
    <location>
        <begin position="1280"/>
        <end position="1337"/>
    </location>
</feature>
<dbReference type="InterPro" id="IPR001623">
    <property type="entry name" value="DnaJ_domain"/>
</dbReference>
<dbReference type="PROSITE" id="PS50076">
    <property type="entry name" value="DNAJ_2"/>
    <property type="match status" value="1"/>
</dbReference>
<comment type="caution">
    <text evidence="3">The sequence shown here is derived from an EMBL/GenBank/DDBJ whole genome shotgun (WGS) entry which is preliminary data.</text>
</comment>
<keyword evidence="4" id="KW-1185">Reference proteome</keyword>
<proteinExistence type="predicted"/>
<dbReference type="GO" id="GO:0006898">
    <property type="term" value="P:receptor-mediated endocytosis"/>
    <property type="evidence" value="ECO:0007669"/>
    <property type="project" value="TreeGrafter"/>
</dbReference>